<accession>A0A1G8H6J8</accession>
<sequence length="325" mass="32694">MTKSLRRPITAAAALLIVGTALTACHVVPSEQSVAGCTPSIQPGGASNTVRATTGIDATPTDVPFQTPLAIDGPEASITNAGDDPAQAGDVVIADYTLYDGTTGEVLESTDSTLLRALAAESGDEIQPASQQLTLRTGGETVLSQGLECATAGSTVALVAPYLDLFGDSVAQAGVDPESTAVLLLDVQDAFPGRAEGFPQPAVGGIPAIALATDGTPGVTFSGAAAPTELTVGTTIGGSGRVVGETDTVVVQYTLLEWDATTVTETTWGSAPATFELSGLIPGFQQAVIGQKVGSQVVAVVPPDLGYGDGRTLVFVIDILDAEAP</sequence>
<dbReference type="Gene3D" id="3.10.50.40">
    <property type="match status" value="1"/>
</dbReference>
<dbReference type="InterPro" id="IPR046357">
    <property type="entry name" value="PPIase_dom_sf"/>
</dbReference>
<dbReference type="GO" id="GO:0003755">
    <property type="term" value="F:peptidyl-prolyl cis-trans isomerase activity"/>
    <property type="evidence" value="ECO:0007669"/>
    <property type="project" value="UniProtKB-KW"/>
</dbReference>
<evidence type="ECO:0000256" key="3">
    <source>
        <dbReference type="ARBA" id="ARBA00023110"/>
    </source>
</evidence>
<name>A0A1G8H6J8_9MICO</name>
<dbReference type="PROSITE" id="PS50059">
    <property type="entry name" value="FKBP_PPIASE"/>
    <property type="match status" value="1"/>
</dbReference>
<comment type="catalytic activity">
    <reaction evidence="1 5">
        <text>[protein]-peptidylproline (omega=180) = [protein]-peptidylproline (omega=0)</text>
        <dbReference type="Rhea" id="RHEA:16237"/>
        <dbReference type="Rhea" id="RHEA-COMP:10747"/>
        <dbReference type="Rhea" id="RHEA-COMP:10748"/>
        <dbReference type="ChEBI" id="CHEBI:83833"/>
        <dbReference type="ChEBI" id="CHEBI:83834"/>
        <dbReference type="EC" id="5.2.1.8"/>
    </reaction>
</comment>
<evidence type="ECO:0000256" key="6">
    <source>
        <dbReference type="SAM" id="SignalP"/>
    </source>
</evidence>
<keyword evidence="3 5" id="KW-0697">Rotamase</keyword>
<proteinExistence type="predicted"/>
<evidence type="ECO:0000256" key="2">
    <source>
        <dbReference type="ARBA" id="ARBA00013194"/>
    </source>
</evidence>
<dbReference type="EMBL" id="LT629695">
    <property type="protein sequence ID" value="SDI02243.1"/>
    <property type="molecule type" value="Genomic_DNA"/>
</dbReference>
<evidence type="ECO:0000259" key="7">
    <source>
        <dbReference type="PROSITE" id="PS50059"/>
    </source>
</evidence>
<dbReference type="SUPFAM" id="SSF54534">
    <property type="entry name" value="FKBP-like"/>
    <property type="match status" value="1"/>
</dbReference>
<feature type="domain" description="PPIase FKBP-type" evidence="7">
    <location>
        <begin position="246"/>
        <end position="325"/>
    </location>
</feature>
<dbReference type="STRING" id="399736.SAMN04489720_3235"/>
<evidence type="ECO:0000256" key="4">
    <source>
        <dbReference type="ARBA" id="ARBA00023235"/>
    </source>
</evidence>
<feature type="signal peptide" evidence="6">
    <location>
        <begin position="1"/>
        <end position="23"/>
    </location>
</feature>
<dbReference type="InterPro" id="IPR001179">
    <property type="entry name" value="PPIase_FKBP_dom"/>
</dbReference>
<keyword evidence="6" id="KW-0732">Signal</keyword>
<dbReference type="OrthoDB" id="25996at2"/>
<gene>
    <name evidence="8" type="ORF">SAMN04489720_3235</name>
</gene>
<evidence type="ECO:0000256" key="5">
    <source>
        <dbReference type="PROSITE-ProRule" id="PRU00277"/>
    </source>
</evidence>
<dbReference type="Pfam" id="PF00254">
    <property type="entry name" value="FKBP_C"/>
    <property type="match status" value="1"/>
</dbReference>
<protein>
    <recommendedName>
        <fullName evidence="2 5">peptidylprolyl isomerase</fullName>
        <ecNumber evidence="2 5">5.2.1.8</ecNumber>
    </recommendedName>
</protein>
<evidence type="ECO:0000313" key="8">
    <source>
        <dbReference type="EMBL" id="SDI02243.1"/>
    </source>
</evidence>
<reference evidence="9" key="1">
    <citation type="submission" date="2016-10" db="EMBL/GenBank/DDBJ databases">
        <authorList>
            <person name="Varghese N."/>
            <person name="Submissions S."/>
        </authorList>
    </citation>
    <scope>NUCLEOTIDE SEQUENCE [LARGE SCALE GENOMIC DNA]</scope>
    <source>
        <strain evidence="9">DSM 22002</strain>
    </source>
</reference>
<keyword evidence="4 5" id="KW-0413">Isomerase</keyword>
<feature type="chain" id="PRO_5039580917" description="peptidylprolyl isomerase" evidence="6">
    <location>
        <begin position="24"/>
        <end position="325"/>
    </location>
</feature>
<evidence type="ECO:0000313" key="9">
    <source>
        <dbReference type="Proteomes" id="UP000198822"/>
    </source>
</evidence>
<evidence type="ECO:0000256" key="1">
    <source>
        <dbReference type="ARBA" id="ARBA00000971"/>
    </source>
</evidence>
<organism evidence="8 9">
    <name type="scientific">Agrococcus jejuensis</name>
    <dbReference type="NCBI Taxonomy" id="399736"/>
    <lineage>
        <taxon>Bacteria</taxon>
        <taxon>Bacillati</taxon>
        <taxon>Actinomycetota</taxon>
        <taxon>Actinomycetes</taxon>
        <taxon>Micrococcales</taxon>
        <taxon>Microbacteriaceae</taxon>
        <taxon>Agrococcus</taxon>
    </lineage>
</organism>
<dbReference type="AlphaFoldDB" id="A0A1G8H6J8"/>
<dbReference type="RefSeq" id="WP_092506631.1">
    <property type="nucleotide sequence ID" value="NZ_LT629695.1"/>
</dbReference>
<dbReference type="Proteomes" id="UP000198822">
    <property type="component" value="Chromosome I"/>
</dbReference>
<dbReference type="EC" id="5.2.1.8" evidence="2 5"/>
<keyword evidence="9" id="KW-1185">Reference proteome</keyword>
<dbReference type="PROSITE" id="PS51257">
    <property type="entry name" value="PROKAR_LIPOPROTEIN"/>
    <property type="match status" value="1"/>
</dbReference>